<organism evidence="1 2">
    <name type="scientific">Neomicrococcus aestuarii</name>
    <dbReference type="NCBI Taxonomy" id="556325"/>
    <lineage>
        <taxon>Bacteria</taxon>
        <taxon>Bacillati</taxon>
        <taxon>Actinomycetota</taxon>
        <taxon>Actinomycetes</taxon>
        <taxon>Micrococcales</taxon>
        <taxon>Micrococcaceae</taxon>
        <taxon>Neomicrococcus</taxon>
    </lineage>
</organism>
<dbReference type="EMBL" id="JACHDR010000001">
    <property type="protein sequence ID" value="MBB5511799.1"/>
    <property type="molecule type" value="Genomic_DNA"/>
</dbReference>
<sequence>MTVILSGILAGLGVIFAVAAALTFVQSLSGATMERLSEGPLLNPNGKKKGTRW</sequence>
<gene>
    <name evidence="1" type="ORF">HD598_000486</name>
</gene>
<reference evidence="1 2" key="1">
    <citation type="submission" date="2020-08" db="EMBL/GenBank/DDBJ databases">
        <title>Sequencing the genomes of 1000 actinobacteria strains.</title>
        <authorList>
            <person name="Klenk H.-P."/>
        </authorList>
    </citation>
    <scope>NUCLEOTIDE SEQUENCE [LARGE SCALE GENOMIC DNA]</scope>
    <source>
        <strain evidence="1 2">DSM 105783</strain>
    </source>
</reference>
<evidence type="ECO:0000313" key="2">
    <source>
        <dbReference type="Proteomes" id="UP000580797"/>
    </source>
</evidence>
<dbReference type="AlphaFoldDB" id="A0A7W8TS59"/>
<evidence type="ECO:0000313" key="1">
    <source>
        <dbReference type="EMBL" id="MBB5511799.1"/>
    </source>
</evidence>
<dbReference type="Proteomes" id="UP000580797">
    <property type="component" value="Unassembled WGS sequence"/>
</dbReference>
<dbReference type="RefSeq" id="WP_183663555.1">
    <property type="nucleotide sequence ID" value="NZ_BAAARH010000006.1"/>
</dbReference>
<name>A0A7W8TS59_9MICC</name>
<accession>A0A7W8TS59</accession>
<proteinExistence type="predicted"/>
<comment type="caution">
    <text evidence="1">The sequence shown here is derived from an EMBL/GenBank/DDBJ whole genome shotgun (WGS) entry which is preliminary data.</text>
</comment>
<protein>
    <submittedName>
        <fullName evidence="1">Uncharacterized protein</fullName>
    </submittedName>
</protein>